<dbReference type="Gene3D" id="3.20.20.80">
    <property type="entry name" value="Glycosidases"/>
    <property type="match status" value="1"/>
</dbReference>
<feature type="domain" description="Glycosyl hydrolase family 13 catalytic" evidence="3">
    <location>
        <begin position="190"/>
        <end position="516"/>
    </location>
</feature>
<keyword evidence="2" id="KW-1133">Transmembrane helix</keyword>
<evidence type="ECO:0000313" key="4">
    <source>
        <dbReference type="EMBL" id="VVC93872.1"/>
    </source>
</evidence>
<feature type="region of interest" description="Disordered" evidence="1">
    <location>
        <begin position="57"/>
        <end position="87"/>
    </location>
</feature>
<keyword evidence="5" id="KW-1185">Reference proteome</keyword>
<dbReference type="EMBL" id="FZQP02001793">
    <property type="protein sequence ID" value="VVC93872.1"/>
    <property type="molecule type" value="Genomic_DNA"/>
</dbReference>
<evidence type="ECO:0000259" key="3">
    <source>
        <dbReference type="SMART" id="SM00642"/>
    </source>
</evidence>
<feature type="compositionally biased region" description="Polar residues" evidence="1">
    <location>
        <begin position="730"/>
        <end position="744"/>
    </location>
</feature>
<dbReference type="PANTHER" id="PTHR10357">
    <property type="entry name" value="ALPHA-AMYLASE FAMILY MEMBER"/>
    <property type="match status" value="1"/>
</dbReference>
<evidence type="ECO:0000256" key="2">
    <source>
        <dbReference type="SAM" id="Phobius"/>
    </source>
</evidence>
<feature type="compositionally biased region" description="Low complexity" evidence="1">
    <location>
        <begin position="77"/>
        <end position="87"/>
    </location>
</feature>
<gene>
    <name evidence="4" type="ORF">LSINAPIS_LOCUS5971</name>
</gene>
<evidence type="ECO:0000313" key="5">
    <source>
        <dbReference type="Proteomes" id="UP000324832"/>
    </source>
</evidence>
<feature type="transmembrane region" description="Helical" evidence="2">
    <location>
        <begin position="149"/>
        <end position="170"/>
    </location>
</feature>
<proteinExistence type="predicted"/>
<dbReference type="PANTHER" id="PTHR10357:SF225">
    <property type="entry name" value="MALTASE 1-LIKE PROTEIN"/>
    <property type="match status" value="1"/>
</dbReference>
<dbReference type="Proteomes" id="UP000324832">
    <property type="component" value="Unassembled WGS sequence"/>
</dbReference>
<protein>
    <recommendedName>
        <fullName evidence="3">Glycosyl hydrolase family 13 catalytic domain-containing protein</fullName>
    </recommendedName>
</protein>
<name>A0A5E4Q8H7_9NEOP</name>
<feature type="region of interest" description="Disordered" evidence="1">
    <location>
        <begin position="720"/>
        <end position="744"/>
    </location>
</feature>
<organism evidence="4 5">
    <name type="scientific">Leptidea sinapis</name>
    <dbReference type="NCBI Taxonomy" id="189913"/>
    <lineage>
        <taxon>Eukaryota</taxon>
        <taxon>Metazoa</taxon>
        <taxon>Ecdysozoa</taxon>
        <taxon>Arthropoda</taxon>
        <taxon>Hexapoda</taxon>
        <taxon>Insecta</taxon>
        <taxon>Pterygota</taxon>
        <taxon>Neoptera</taxon>
        <taxon>Endopterygota</taxon>
        <taxon>Lepidoptera</taxon>
        <taxon>Glossata</taxon>
        <taxon>Ditrysia</taxon>
        <taxon>Papilionoidea</taxon>
        <taxon>Pieridae</taxon>
        <taxon>Dismorphiinae</taxon>
        <taxon>Leptidea</taxon>
    </lineage>
</organism>
<evidence type="ECO:0000256" key="1">
    <source>
        <dbReference type="SAM" id="MobiDB-lite"/>
    </source>
</evidence>
<keyword evidence="2" id="KW-0472">Membrane</keyword>
<dbReference type="SMART" id="SM00642">
    <property type="entry name" value="Aamy"/>
    <property type="match status" value="1"/>
</dbReference>
<sequence length="765" mass="86235">MNNISDPGKSSIGPSVVEAVDYLHGVESSTCLLLTPSSTALDFKHPLSQEMTEGPFITLNNDDNKSVNTGNSETCIGDSSSSGDSNSIVQDPVSAQLINNISMLDYHTLSKNGDVIMGQPEGKVNGSISLNNRKLPNFVNWNWVVIRKVLLWFVVSGLMACLAAIVAMVITIPKTCNPHLPWYQGKVFYEVFPASFRDSNNDGIGDLQGIITNLDYIKDLGATAIRLNYIFEANDYPEHYYNTTSLLQIDRSIGVLSDFQELITAVHHQDMFLVLDLPVINILDTSTTNPLDFVSNYSIVSNMDPTTAALVYWAQTEKVDGFYLKNLEKFVDDISFGRSIQIWKEIIGNGKILMASEDVLYRTESESRSVLLNKIDLFDVYLDINEDITRLKNRIDKLISGILWDKPFYPWVHWNIGNVNTERISMKHKNNTLALFALELALPGTVGIFYGDEVGLGGIAKQEIEGDFHEHKYVHNLVPMPFFNKDNTAILPWSGKSSLEPNNQYLKVIRSLIELKLGTPTLYLRGIIKEGNILKNIEIQTTEDNLVVMQRWYPRRNTCVFVSNLGNTEITTDLSSMFYGGTVVAATNSSLLGQFLVTIAHIIMLDRKRSGDVAEAELTFYKNYVFKKNECEKMRKNEEVPEKVLESLTVEQRNCIKELDVFQITGFLGYNISVHAQNYRLPMQVLQRAVVGSQLLEYENTLMEKKGHSIEMITSQSYQETKNFEEETPSTKNPAIESDQSNTLLTNPKISIKTPETTVYKTWME</sequence>
<dbReference type="Pfam" id="PF00128">
    <property type="entry name" value="Alpha-amylase"/>
    <property type="match status" value="1"/>
</dbReference>
<dbReference type="GO" id="GO:0005975">
    <property type="term" value="P:carbohydrate metabolic process"/>
    <property type="evidence" value="ECO:0007669"/>
    <property type="project" value="InterPro"/>
</dbReference>
<feature type="compositionally biased region" description="Polar residues" evidence="1">
    <location>
        <begin position="58"/>
        <end position="74"/>
    </location>
</feature>
<dbReference type="AlphaFoldDB" id="A0A5E4Q8H7"/>
<dbReference type="SUPFAM" id="SSF51445">
    <property type="entry name" value="(Trans)glycosidases"/>
    <property type="match status" value="1"/>
</dbReference>
<dbReference type="InterPro" id="IPR006047">
    <property type="entry name" value="GH13_cat_dom"/>
</dbReference>
<accession>A0A5E4Q8H7</accession>
<keyword evidence="2" id="KW-0812">Transmembrane</keyword>
<dbReference type="InterPro" id="IPR017853">
    <property type="entry name" value="GH"/>
</dbReference>
<reference evidence="4 5" key="1">
    <citation type="submission" date="2017-07" db="EMBL/GenBank/DDBJ databases">
        <authorList>
            <person name="Talla V."/>
            <person name="Backstrom N."/>
        </authorList>
    </citation>
    <scope>NUCLEOTIDE SEQUENCE [LARGE SCALE GENOMIC DNA]</scope>
</reference>